<dbReference type="GO" id="GO:0008535">
    <property type="term" value="P:respiratory chain complex IV assembly"/>
    <property type="evidence" value="ECO:0007669"/>
    <property type="project" value="UniProtKB-ARBA"/>
</dbReference>
<keyword evidence="5" id="KW-0812">Transmembrane</keyword>
<dbReference type="InterPro" id="IPR003782">
    <property type="entry name" value="SCO1/SenC"/>
</dbReference>
<dbReference type="PANTHER" id="PTHR12151">
    <property type="entry name" value="ELECTRON TRANSPORT PROTIN SCO1/SENC FAMILY MEMBER"/>
    <property type="match status" value="1"/>
</dbReference>
<dbReference type="Gene3D" id="3.40.30.10">
    <property type="entry name" value="Glutaredoxin"/>
    <property type="match status" value="1"/>
</dbReference>
<name>A0A0N4ZWB1_PARTI</name>
<feature type="disulfide bond" description="Redox-active" evidence="4">
    <location>
        <begin position="75"/>
        <end position="79"/>
    </location>
</feature>
<evidence type="ECO:0000256" key="5">
    <source>
        <dbReference type="SAM" id="Phobius"/>
    </source>
</evidence>
<dbReference type="PROSITE" id="PS51352">
    <property type="entry name" value="THIOREDOXIN_2"/>
    <property type="match status" value="1"/>
</dbReference>
<evidence type="ECO:0000256" key="4">
    <source>
        <dbReference type="PIRSR" id="PIRSR603782-2"/>
    </source>
</evidence>
<keyword evidence="4" id="KW-1015">Disulfide bond</keyword>
<evidence type="ECO:0000259" key="6">
    <source>
        <dbReference type="PROSITE" id="PS51352"/>
    </source>
</evidence>
<dbReference type="SUPFAM" id="SSF52833">
    <property type="entry name" value="Thioredoxin-like"/>
    <property type="match status" value="1"/>
</dbReference>
<dbReference type="STRING" id="131310.A0A0N4ZWB1"/>
<keyword evidence="5" id="KW-0472">Membrane</keyword>
<feature type="binding site" evidence="3">
    <location>
        <position position="164"/>
    </location>
    <ligand>
        <name>Cu cation</name>
        <dbReference type="ChEBI" id="CHEBI:23378"/>
    </ligand>
</feature>
<dbReference type="Proteomes" id="UP000038045">
    <property type="component" value="Unplaced"/>
</dbReference>
<reference evidence="8" key="1">
    <citation type="submission" date="2017-02" db="UniProtKB">
        <authorList>
            <consortium name="WormBaseParasite"/>
        </authorList>
    </citation>
    <scope>IDENTIFICATION</scope>
</reference>
<feature type="binding site" evidence="3">
    <location>
        <position position="79"/>
    </location>
    <ligand>
        <name>Cu cation</name>
        <dbReference type="ChEBI" id="CHEBI:23378"/>
    </ligand>
</feature>
<evidence type="ECO:0000256" key="1">
    <source>
        <dbReference type="ARBA" id="ARBA00010996"/>
    </source>
</evidence>
<evidence type="ECO:0000313" key="8">
    <source>
        <dbReference type="WBParaSite" id="PTRK_0001294400.1"/>
    </source>
</evidence>
<evidence type="ECO:0000256" key="3">
    <source>
        <dbReference type="PIRSR" id="PIRSR603782-1"/>
    </source>
</evidence>
<dbReference type="CDD" id="cd02968">
    <property type="entry name" value="SCO"/>
    <property type="match status" value="1"/>
</dbReference>
<dbReference type="InterPro" id="IPR013766">
    <property type="entry name" value="Thioredoxin_domain"/>
</dbReference>
<accession>A0A0N4ZWB1</accession>
<feature type="domain" description="Thioredoxin" evidence="6">
    <location>
        <begin position="37"/>
        <end position="201"/>
    </location>
</feature>
<dbReference type="AlphaFoldDB" id="A0A0N4ZWB1"/>
<dbReference type="WBParaSite" id="PTRK_0001294400.1">
    <property type="protein sequence ID" value="PTRK_0001294400.1"/>
    <property type="gene ID" value="PTRK_0001294400"/>
</dbReference>
<organism evidence="7 8">
    <name type="scientific">Parastrongyloides trichosuri</name>
    <name type="common">Possum-specific nematode worm</name>
    <dbReference type="NCBI Taxonomy" id="131310"/>
    <lineage>
        <taxon>Eukaryota</taxon>
        <taxon>Metazoa</taxon>
        <taxon>Ecdysozoa</taxon>
        <taxon>Nematoda</taxon>
        <taxon>Chromadorea</taxon>
        <taxon>Rhabditida</taxon>
        <taxon>Tylenchina</taxon>
        <taxon>Panagrolaimomorpha</taxon>
        <taxon>Strongyloidoidea</taxon>
        <taxon>Strongyloididae</taxon>
        <taxon>Parastrongyloides</taxon>
    </lineage>
</organism>
<keyword evidence="2 3" id="KW-0186">Copper</keyword>
<sequence length="201" mass="21718">MTTSSKTLRTVRIILWSLVAVVALAATALFVFRPPSKPLGVTGQEFALNSTKGGEFTQNDLRGTPSLVFFGFTFCPDVCPTTMAETTAWRAQLGLTPEQLRIIFVTVDPERDSLEAVKDYVEGFDPTIIGLVGDAKQTDAVKAAFGVFSEKTGEPGDADYLVNHTALTFLIDANGTFQSTISYEEASNTALAKIKRLVGQQ</sequence>
<keyword evidence="5" id="KW-1133">Transmembrane helix</keyword>
<comment type="similarity">
    <text evidence="1">Belongs to the SCO1/2 family.</text>
</comment>
<keyword evidence="3" id="KW-0479">Metal-binding</keyword>
<proteinExistence type="inferred from homology"/>
<protein>
    <submittedName>
        <fullName evidence="8">Thioredoxin domain-containing protein</fullName>
    </submittedName>
</protein>
<evidence type="ECO:0000256" key="2">
    <source>
        <dbReference type="ARBA" id="ARBA00023008"/>
    </source>
</evidence>
<feature type="binding site" evidence="3">
    <location>
        <position position="75"/>
    </location>
    <ligand>
        <name>Cu cation</name>
        <dbReference type="ChEBI" id="CHEBI:23378"/>
    </ligand>
</feature>
<dbReference type="GO" id="GO:0046872">
    <property type="term" value="F:metal ion binding"/>
    <property type="evidence" value="ECO:0007669"/>
    <property type="project" value="UniProtKB-KW"/>
</dbReference>
<evidence type="ECO:0000313" key="7">
    <source>
        <dbReference type="Proteomes" id="UP000038045"/>
    </source>
</evidence>
<dbReference type="FunFam" id="3.40.30.10:FF:000013">
    <property type="entry name" value="Blast:Protein SCO1 homolog, mitochondrial"/>
    <property type="match status" value="1"/>
</dbReference>
<dbReference type="PANTHER" id="PTHR12151:SF25">
    <property type="entry name" value="LINALOOL DEHYDRATASE_ISOMERASE DOMAIN-CONTAINING PROTEIN"/>
    <property type="match status" value="1"/>
</dbReference>
<keyword evidence="7" id="KW-1185">Reference proteome</keyword>
<dbReference type="InterPro" id="IPR036249">
    <property type="entry name" value="Thioredoxin-like_sf"/>
</dbReference>
<dbReference type="Pfam" id="PF02630">
    <property type="entry name" value="SCO1-SenC"/>
    <property type="match status" value="1"/>
</dbReference>
<feature type="transmembrane region" description="Helical" evidence="5">
    <location>
        <begin position="13"/>
        <end position="32"/>
    </location>
</feature>